<dbReference type="RefSeq" id="XP_014568259.1">
    <property type="nucleotide sequence ID" value="XM_014712773.1"/>
</dbReference>
<dbReference type="AlphaFoldDB" id="G7E441"/>
<protein>
    <submittedName>
        <fullName evidence="2">Uncharacterized protein</fullName>
    </submittedName>
</protein>
<feature type="region of interest" description="Disordered" evidence="1">
    <location>
        <begin position="50"/>
        <end position="122"/>
    </location>
</feature>
<sequence>MHRCAHHRKLKSRIIRGLLLAYTQDKMALSNLARRSGSLAAYTRPFTSSATRFVPGTHGHSDDPKEVEEEKQKQLRGETKSSLDHIPGWSEKLASDSEAAIKSGGSQDPPEFKRPEGQKAAS</sequence>
<gene>
    <name evidence="2" type="primary">Mo04279</name>
    <name evidence="2" type="ORF">E5Q_04279</name>
</gene>
<name>G7E441_MIXOS</name>
<dbReference type="HOGENOM" id="CLU_2027278_0_0_1"/>
<evidence type="ECO:0000313" key="3">
    <source>
        <dbReference type="Proteomes" id="UP000009131"/>
    </source>
</evidence>
<dbReference type="OrthoDB" id="529205at2759"/>
<feature type="compositionally biased region" description="Basic and acidic residues" evidence="1">
    <location>
        <begin position="110"/>
        <end position="122"/>
    </location>
</feature>
<accession>G7E441</accession>
<dbReference type="Proteomes" id="UP000009131">
    <property type="component" value="Unassembled WGS sequence"/>
</dbReference>
<evidence type="ECO:0000313" key="2">
    <source>
        <dbReference type="EMBL" id="GAA97601.1"/>
    </source>
</evidence>
<comment type="caution">
    <text evidence="2">The sequence shown here is derived from an EMBL/GenBank/DDBJ whole genome shotgun (WGS) entry which is preliminary data.</text>
</comment>
<dbReference type="EMBL" id="BABT02000129">
    <property type="protein sequence ID" value="GAA97601.1"/>
    <property type="molecule type" value="Genomic_DNA"/>
</dbReference>
<reference evidence="2 3" key="1">
    <citation type="journal article" date="2011" name="J. Gen. Appl. Microbiol.">
        <title>Draft genome sequencing of the enigmatic basidiomycete Mixia osmundae.</title>
        <authorList>
            <person name="Nishida H."/>
            <person name="Nagatsuka Y."/>
            <person name="Sugiyama J."/>
        </authorList>
    </citation>
    <scope>NUCLEOTIDE SEQUENCE [LARGE SCALE GENOMIC DNA]</scope>
    <source>
        <strain evidence="3">CBS 9802 / IAM 14324 / JCM 22182 / KY 12970</strain>
    </source>
</reference>
<evidence type="ECO:0000256" key="1">
    <source>
        <dbReference type="SAM" id="MobiDB-lite"/>
    </source>
</evidence>
<dbReference type="InParanoid" id="G7E441"/>
<proteinExistence type="predicted"/>
<reference evidence="2 3" key="2">
    <citation type="journal article" date="2012" name="Open Biol.">
        <title>Characteristics of nucleosomes and linker DNA regions on the genome of the basidiomycete Mixia osmundae revealed by mono- and dinucleosome mapping.</title>
        <authorList>
            <person name="Nishida H."/>
            <person name="Kondo S."/>
            <person name="Matsumoto T."/>
            <person name="Suzuki Y."/>
            <person name="Yoshikawa H."/>
            <person name="Taylor T.D."/>
            <person name="Sugiyama J."/>
        </authorList>
    </citation>
    <scope>NUCLEOTIDE SEQUENCE [LARGE SCALE GENOMIC DNA]</scope>
    <source>
        <strain evidence="3">CBS 9802 / IAM 14324 / JCM 22182 / KY 12970</strain>
    </source>
</reference>
<organism evidence="2 3">
    <name type="scientific">Mixia osmundae (strain CBS 9802 / IAM 14324 / JCM 22182 / KY 12970)</name>
    <dbReference type="NCBI Taxonomy" id="764103"/>
    <lineage>
        <taxon>Eukaryota</taxon>
        <taxon>Fungi</taxon>
        <taxon>Dikarya</taxon>
        <taxon>Basidiomycota</taxon>
        <taxon>Pucciniomycotina</taxon>
        <taxon>Mixiomycetes</taxon>
        <taxon>Mixiales</taxon>
        <taxon>Mixiaceae</taxon>
        <taxon>Mixia</taxon>
    </lineage>
</organism>
<feature type="compositionally biased region" description="Basic and acidic residues" evidence="1">
    <location>
        <begin position="59"/>
        <end position="83"/>
    </location>
</feature>
<keyword evidence="3" id="KW-1185">Reference proteome</keyword>